<protein>
    <submittedName>
        <fullName evidence="1">Uncharacterized protein</fullName>
    </submittedName>
</protein>
<accession>A0ABQ5H826</accession>
<dbReference type="Proteomes" id="UP001151760">
    <property type="component" value="Unassembled WGS sequence"/>
</dbReference>
<dbReference type="EMBL" id="BQNB010019265">
    <property type="protein sequence ID" value="GJT83460.1"/>
    <property type="molecule type" value="Genomic_DNA"/>
</dbReference>
<keyword evidence="2" id="KW-1185">Reference proteome</keyword>
<comment type="caution">
    <text evidence="1">The sequence shown here is derived from an EMBL/GenBank/DDBJ whole genome shotgun (WGS) entry which is preliminary data.</text>
</comment>
<gene>
    <name evidence="1" type="ORF">Tco_1057802</name>
</gene>
<evidence type="ECO:0000313" key="2">
    <source>
        <dbReference type="Proteomes" id="UP001151760"/>
    </source>
</evidence>
<sequence length="67" mass="7291">MCHCSFQNIMSSSLHSIIILSNSDVEDALSSTNAPDYTLALSYYSLASPGSISFNSSEDLTKDLLFH</sequence>
<organism evidence="1 2">
    <name type="scientific">Tanacetum coccineum</name>
    <dbReference type="NCBI Taxonomy" id="301880"/>
    <lineage>
        <taxon>Eukaryota</taxon>
        <taxon>Viridiplantae</taxon>
        <taxon>Streptophyta</taxon>
        <taxon>Embryophyta</taxon>
        <taxon>Tracheophyta</taxon>
        <taxon>Spermatophyta</taxon>
        <taxon>Magnoliopsida</taxon>
        <taxon>eudicotyledons</taxon>
        <taxon>Gunneridae</taxon>
        <taxon>Pentapetalae</taxon>
        <taxon>asterids</taxon>
        <taxon>campanulids</taxon>
        <taxon>Asterales</taxon>
        <taxon>Asteraceae</taxon>
        <taxon>Asteroideae</taxon>
        <taxon>Anthemideae</taxon>
        <taxon>Anthemidinae</taxon>
        <taxon>Tanacetum</taxon>
    </lineage>
</organism>
<name>A0ABQ5H826_9ASTR</name>
<reference evidence="1" key="1">
    <citation type="journal article" date="2022" name="Int. J. Mol. Sci.">
        <title>Draft Genome of Tanacetum Coccineum: Genomic Comparison of Closely Related Tanacetum-Family Plants.</title>
        <authorList>
            <person name="Yamashiro T."/>
            <person name="Shiraishi A."/>
            <person name="Nakayama K."/>
            <person name="Satake H."/>
        </authorList>
    </citation>
    <scope>NUCLEOTIDE SEQUENCE</scope>
</reference>
<evidence type="ECO:0000313" key="1">
    <source>
        <dbReference type="EMBL" id="GJT83460.1"/>
    </source>
</evidence>
<proteinExistence type="predicted"/>
<reference evidence="1" key="2">
    <citation type="submission" date="2022-01" db="EMBL/GenBank/DDBJ databases">
        <authorList>
            <person name="Yamashiro T."/>
            <person name="Shiraishi A."/>
            <person name="Satake H."/>
            <person name="Nakayama K."/>
        </authorList>
    </citation>
    <scope>NUCLEOTIDE SEQUENCE</scope>
</reference>